<dbReference type="OrthoDB" id="377733at2759"/>
<feature type="binding site" evidence="13">
    <location>
        <position position="1047"/>
    </location>
    <ligand>
        <name>ATP</name>
        <dbReference type="ChEBI" id="CHEBI:30616"/>
    </ligand>
</feature>
<dbReference type="NCBIfam" id="TIGR01652">
    <property type="entry name" value="ATPase-Plipid"/>
    <property type="match status" value="1"/>
</dbReference>
<evidence type="ECO:0000256" key="13">
    <source>
        <dbReference type="PIRSR" id="PIRSR606539-2"/>
    </source>
</evidence>
<comment type="similarity">
    <text evidence="2 15">Belongs to the cation transport ATPase (P-type) (TC 3.A.3) family. Type IV subfamily.</text>
</comment>
<dbReference type="Gene3D" id="3.40.1110.10">
    <property type="entry name" value="Calcium-transporting ATPase, cytoplasmic domain N"/>
    <property type="match status" value="2"/>
</dbReference>
<feature type="binding site" evidence="13">
    <location>
        <position position="1220"/>
    </location>
    <ligand>
        <name>ATP</name>
        <dbReference type="ChEBI" id="CHEBI:30616"/>
    </ligand>
</feature>
<name>A0A024W418_PLAFA</name>
<dbReference type="EMBL" id="KI926474">
    <property type="protein sequence ID" value="ETW35407.1"/>
    <property type="molecule type" value="Genomic_DNA"/>
</dbReference>
<dbReference type="PANTHER" id="PTHR24092:SF150">
    <property type="entry name" value="PHOSPHOLIPID-TRANSPORTING ATPASE"/>
    <property type="match status" value="1"/>
</dbReference>
<dbReference type="Pfam" id="PF16212">
    <property type="entry name" value="PhoLip_ATPase_C"/>
    <property type="match status" value="1"/>
</dbReference>
<accession>A0A024W418</accession>
<dbReference type="Proteomes" id="UP000030708">
    <property type="component" value="Unassembled WGS sequence"/>
</dbReference>
<dbReference type="Pfam" id="PF13246">
    <property type="entry name" value="Cation_ATPase"/>
    <property type="match status" value="1"/>
</dbReference>
<dbReference type="PANTHER" id="PTHR24092">
    <property type="entry name" value="PROBABLE PHOSPHOLIPID-TRANSPORTING ATPASE"/>
    <property type="match status" value="1"/>
</dbReference>
<keyword evidence="5 13" id="KW-0547">Nucleotide-binding</keyword>
<evidence type="ECO:0000256" key="7">
    <source>
        <dbReference type="ARBA" id="ARBA00022842"/>
    </source>
</evidence>
<dbReference type="PROSITE" id="PS00154">
    <property type="entry name" value="ATPASE_E1_E2"/>
    <property type="match status" value="1"/>
</dbReference>
<feature type="binding site" evidence="13">
    <location>
        <position position="770"/>
    </location>
    <ligand>
        <name>ATP</name>
        <dbReference type="ChEBI" id="CHEBI:30616"/>
    </ligand>
</feature>
<evidence type="ECO:0000256" key="8">
    <source>
        <dbReference type="ARBA" id="ARBA00022967"/>
    </source>
</evidence>
<organism evidence="19 20">
    <name type="scientific">Plasmodium falciparum Tanzania</name>
    <name type="common">2000708</name>
    <dbReference type="NCBI Taxonomy" id="1036725"/>
    <lineage>
        <taxon>Eukaryota</taxon>
        <taxon>Sar</taxon>
        <taxon>Alveolata</taxon>
        <taxon>Apicomplexa</taxon>
        <taxon>Aconoidasida</taxon>
        <taxon>Haemosporida</taxon>
        <taxon>Plasmodiidae</taxon>
        <taxon>Plasmodium</taxon>
        <taxon>Plasmodium (Laverania)</taxon>
    </lineage>
</organism>
<feature type="transmembrane region" description="Helical" evidence="15">
    <location>
        <begin position="1455"/>
        <end position="1477"/>
    </location>
</feature>
<feature type="transmembrane region" description="Helical" evidence="15">
    <location>
        <begin position="1148"/>
        <end position="1168"/>
    </location>
</feature>
<feature type="binding site" evidence="13">
    <location>
        <position position="660"/>
    </location>
    <ligand>
        <name>ATP</name>
        <dbReference type="ChEBI" id="CHEBI:30616"/>
    </ligand>
</feature>
<dbReference type="GO" id="GO:0000287">
    <property type="term" value="F:magnesium ion binding"/>
    <property type="evidence" value="ECO:0007669"/>
    <property type="project" value="UniProtKB-UniRule"/>
</dbReference>
<evidence type="ECO:0000256" key="1">
    <source>
        <dbReference type="ARBA" id="ARBA00004141"/>
    </source>
</evidence>
<feature type="transmembrane region" description="Helical" evidence="15">
    <location>
        <begin position="1356"/>
        <end position="1381"/>
    </location>
</feature>
<dbReference type="InterPro" id="IPR036412">
    <property type="entry name" value="HAD-like_sf"/>
</dbReference>
<dbReference type="Gene3D" id="3.40.50.1000">
    <property type="entry name" value="HAD superfamily/HAD-like"/>
    <property type="match status" value="2"/>
</dbReference>
<feature type="binding site" evidence="14">
    <location>
        <position position="1216"/>
    </location>
    <ligand>
        <name>Mg(2+)</name>
        <dbReference type="ChEBI" id="CHEBI:18420"/>
    </ligand>
</feature>
<keyword evidence="9 15" id="KW-1133">Transmembrane helix</keyword>
<evidence type="ECO:0000256" key="11">
    <source>
        <dbReference type="ARBA" id="ARBA00034036"/>
    </source>
</evidence>
<keyword evidence="7 14" id="KW-0460">Magnesium</keyword>
<dbReference type="InterPro" id="IPR018303">
    <property type="entry name" value="ATPase_P-typ_P_site"/>
</dbReference>
<evidence type="ECO:0000256" key="15">
    <source>
        <dbReference type="RuleBase" id="RU362033"/>
    </source>
</evidence>
<evidence type="ECO:0000259" key="18">
    <source>
        <dbReference type="Pfam" id="PF16212"/>
    </source>
</evidence>
<dbReference type="EC" id="7.6.2.1" evidence="15"/>
<evidence type="ECO:0000259" key="17">
    <source>
        <dbReference type="Pfam" id="PF16209"/>
    </source>
</evidence>
<evidence type="ECO:0000256" key="2">
    <source>
        <dbReference type="ARBA" id="ARBA00008109"/>
    </source>
</evidence>
<feature type="transmembrane region" description="Helical" evidence="15">
    <location>
        <begin position="478"/>
        <end position="507"/>
    </location>
</feature>
<dbReference type="GO" id="GO:0045332">
    <property type="term" value="P:phospholipid translocation"/>
    <property type="evidence" value="ECO:0007669"/>
    <property type="project" value="TreeGrafter"/>
</dbReference>
<feature type="transmembrane region" description="Helical" evidence="15">
    <location>
        <begin position="435"/>
        <end position="457"/>
    </location>
</feature>
<proteinExistence type="inferred from homology"/>
<feature type="binding site" evidence="13">
    <location>
        <position position="967"/>
    </location>
    <ligand>
        <name>ATP</name>
        <dbReference type="ChEBI" id="CHEBI:30616"/>
    </ligand>
</feature>
<dbReference type="GO" id="GO:0140326">
    <property type="term" value="F:ATPase-coupled intramembrane lipid transporter activity"/>
    <property type="evidence" value="ECO:0007669"/>
    <property type="project" value="UniProtKB-EC"/>
</dbReference>
<feature type="domain" description="P-type ATPase N-terminal" evidence="17">
    <location>
        <begin position="24"/>
        <end position="85"/>
    </location>
</feature>
<gene>
    <name evidence="19" type="ORF">PFTANZ_03826</name>
</gene>
<reference evidence="19 20" key="2">
    <citation type="submission" date="2013-02" db="EMBL/GenBank/DDBJ databases">
        <title>The Genome Sequence of Plasmodium falciparum Tanzania (2000708).</title>
        <authorList>
            <consortium name="The Broad Institute Genome Sequencing Platform"/>
            <consortium name="The Broad Institute Genome Sequencing Center for Infectious Disease"/>
            <person name="Neafsey D."/>
            <person name="Cheeseman I."/>
            <person name="Volkman S."/>
            <person name="Adams J."/>
            <person name="Walker B."/>
            <person name="Young S.K."/>
            <person name="Zeng Q."/>
            <person name="Gargeya S."/>
            <person name="Fitzgerald M."/>
            <person name="Haas B."/>
            <person name="Abouelleil A."/>
            <person name="Alvarado L."/>
            <person name="Arachchi H.M."/>
            <person name="Berlin A.M."/>
            <person name="Chapman S.B."/>
            <person name="Dewar J."/>
            <person name="Goldberg J."/>
            <person name="Griggs A."/>
            <person name="Gujja S."/>
            <person name="Hansen M."/>
            <person name="Howarth C."/>
            <person name="Imamovic A."/>
            <person name="Larimer J."/>
            <person name="McCowan C."/>
            <person name="Murphy C."/>
            <person name="Neiman D."/>
            <person name="Pearson M."/>
            <person name="Priest M."/>
            <person name="Roberts A."/>
            <person name="Saif S."/>
            <person name="Shea T."/>
            <person name="Sisk P."/>
            <person name="Sykes S."/>
            <person name="Wortman J."/>
            <person name="Nusbaum C."/>
            <person name="Birren B."/>
        </authorList>
    </citation>
    <scope>NUCLEOTIDE SEQUENCE [LARGE SCALE GENOMIC DNA]</scope>
    <source>
        <strain evidence="20">Tanzania (2000708)</strain>
    </source>
</reference>
<dbReference type="NCBIfam" id="TIGR01494">
    <property type="entry name" value="ATPase_P-type"/>
    <property type="match status" value="1"/>
</dbReference>
<dbReference type="InterPro" id="IPR023298">
    <property type="entry name" value="ATPase_P-typ_TM_dom_sf"/>
</dbReference>
<feature type="transmembrane region" description="Helical" evidence="15">
    <location>
        <begin position="1273"/>
        <end position="1294"/>
    </location>
</feature>
<feature type="region of interest" description="Disordered" evidence="16">
    <location>
        <begin position="339"/>
        <end position="360"/>
    </location>
</feature>
<dbReference type="InterPro" id="IPR023214">
    <property type="entry name" value="HAD_sf"/>
</dbReference>
<evidence type="ECO:0000256" key="16">
    <source>
        <dbReference type="SAM" id="MobiDB-lite"/>
    </source>
</evidence>
<evidence type="ECO:0000256" key="12">
    <source>
        <dbReference type="PIRSR" id="PIRSR606539-1"/>
    </source>
</evidence>
<feature type="transmembrane region" description="Helical" evidence="15">
    <location>
        <begin position="1393"/>
        <end position="1414"/>
    </location>
</feature>
<feature type="binding site" evidence="13">
    <location>
        <position position="1219"/>
    </location>
    <ligand>
        <name>ATP</name>
        <dbReference type="ChEBI" id="CHEBI:30616"/>
    </ligand>
</feature>
<keyword evidence="4 14" id="KW-0479">Metal-binding</keyword>
<feature type="compositionally biased region" description="Basic and acidic residues" evidence="16">
    <location>
        <begin position="346"/>
        <end position="357"/>
    </location>
</feature>
<feature type="binding site" evidence="13">
    <location>
        <position position="1048"/>
    </location>
    <ligand>
        <name>ATP</name>
        <dbReference type="ChEBI" id="CHEBI:30616"/>
    </ligand>
</feature>
<comment type="subcellular location">
    <subcellularLocation>
        <location evidence="1 15">Membrane</location>
        <topology evidence="1 15">Multi-pass membrane protein</topology>
    </subcellularLocation>
</comment>
<dbReference type="Gene3D" id="1.20.1110.10">
    <property type="entry name" value="Calcium-transporting ATPase, transmembrane domain"/>
    <property type="match status" value="1"/>
</dbReference>
<feature type="active site" description="4-aspartylphosphate intermediate" evidence="12">
    <location>
        <position position="660"/>
    </location>
</feature>
<evidence type="ECO:0000256" key="9">
    <source>
        <dbReference type="ARBA" id="ARBA00022989"/>
    </source>
</evidence>
<feature type="binding site" evidence="13">
    <location>
        <position position="1196"/>
    </location>
    <ligand>
        <name>ATP</name>
        <dbReference type="ChEBI" id="CHEBI:30616"/>
    </ligand>
</feature>
<keyword evidence="8 15" id="KW-1278">Translocase</keyword>
<evidence type="ECO:0000256" key="10">
    <source>
        <dbReference type="ARBA" id="ARBA00023136"/>
    </source>
</evidence>
<evidence type="ECO:0000313" key="20">
    <source>
        <dbReference type="Proteomes" id="UP000030708"/>
    </source>
</evidence>
<dbReference type="InterPro" id="IPR006539">
    <property type="entry name" value="P-type_ATPase_IV"/>
</dbReference>
<dbReference type="SUPFAM" id="SSF81653">
    <property type="entry name" value="Calcium ATPase, transduction domain A"/>
    <property type="match status" value="1"/>
</dbReference>
<evidence type="ECO:0000256" key="14">
    <source>
        <dbReference type="PIRSR" id="PIRSR606539-3"/>
    </source>
</evidence>
<feature type="transmembrane region" description="Helical" evidence="15">
    <location>
        <begin position="1306"/>
        <end position="1326"/>
    </location>
</feature>
<dbReference type="eggNOG" id="KOG0206">
    <property type="taxonomic scope" value="Eukaryota"/>
</dbReference>
<evidence type="ECO:0000313" key="19">
    <source>
        <dbReference type="EMBL" id="ETW35407.1"/>
    </source>
</evidence>
<keyword evidence="3 15" id="KW-0812">Transmembrane</keyword>
<feature type="binding site" evidence="13">
    <location>
        <position position="1190"/>
    </location>
    <ligand>
        <name>ATP</name>
        <dbReference type="ChEBI" id="CHEBI:30616"/>
    </ligand>
</feature>
<dbReference type="InterPro" id="IPR032630">
    <property type="entry name" value="P_typ_ATPase_c"/>
</dbReference>
<feature type="binding site" evidence="14">
    <location>
        <position position="662"/>
    </location>
    <ligand>
        <name>Mg(2+)</name>
        <dbReference type="ChEBI" id="CHEBI:18420"/>
    </ligand>
</feature>
<dbReference type="GO" id="GO:0005886">
    <property type="term" value="C:plasma membrane"/>
    <property type="evidence" value="ECO:0007669"/>
    <property type="project" value="TreeGrafter"/>
</dbReference>
<protein>
    <recommendedName>
        <fullName evidence="15">Phospholipid-transporting ATPase</fullName>
        <ecNumber evidence="15">7.6.2.1</ecNumber>
    </recommendedName>
</protein>
<dbReference type="InterPro" id="IPR001757">
    <property type="entry name" value="P_typ_ATPase"/>
</dbReference>
<keyword evidence="6 13" id="KW-0067">ATP-binding</keyword>
<keyword evidence="10 15" id="KW-0472">Membrane</keyword>
<feature type="transmembrane region" description="Helical" evidence="15">
    <location>
        <begin position="1426"/>
        <end position="1449"/>
    </location>
</feature>
<comment type="catalytic activity">
    <reaction evidence="11 15">
        <text>ATP + H2O + phospholipidSide 1 = ADP + phosphate + phospholipidSide 2.</text>
        <dbReference type="EC" id="7.6.2.1"/>
    </reaction>
</comment>
<evidence type="ECO:0000256" key="5">
    <source>
        <dbReference type="ARBA" id="ARBA00022741"/>
    </source>
</evidence>
<evidence type="ECO:0000256" key="3">
    <source>
        <dbReference type="ARBA" id="ARBA00022692"/>
    </source>
</evidence>
<feature type="binding site" evidence="13">
    <location>
        <position position="662"/>
    </location>
    <ligand>
        <name>ATP</name>
        <dbReference type="ChEBI" id="CHEBI:30616"/>
    </ligand>
</feature>
<dbReference type="GO" id="GO:0016887">
    <property type="term" value="F:ATP hydrolysis activity"/>
    <property type="evidence" value="ECO:0007669"/>
    <property type="project" value="InterPro"/>
</dbReference>
<sequence>MSLVYRKTLNFLKGKNEDDKDVKININGENKRTCNNSVITSKYTVFNFIFLNMYEQFHKISNVYFFFIGILQVIPQFTATNGIPTVFFPLLIVLTANAIKDAFEDWNRHKTDKIENNRMCYGIVSEEEKKIYQEKSNKKNIFKKLKRYFFGNRKICNTENYYDEDDMCDDEITDINDYINNYEDNLENIEGTVKKRWKDIKAGDIILCRRSEFFCADILLLCTSHKNGIAFVETSSLDGETNLKVKEANTFLFNILGNDRNSAIDNVKNLKGFILSDKPNKDLSTMYGTIYFEKDKKIDVENIGIQELLKKTTEEIEYRKKRLSSVDLSKSSSAIGSNLCNNNNKSDSKSDIKNYNKDDDDFDDMDENNILKNDNYIRIPFDEKQFVLRGCKLKNTDWIMGIVIYVGRETKIQMNSSKSIKKTSKLEILTNKMTIIIWVIQMIICLISAYYNAIIVSSSRKNRFRYLPFNLEKAKKPYIVGIISFFSWVVITGNFVPISLIVTMSFVKVVQAYFISCDKNMIHKVQADVPSFGEQKEIPNIPKDDISSDADVIKRMRTKKIADSSLLHIDENQTEEDNMDMKSDCIAFKNNSSHQNINGNNKQYSSSSLGIISNAPKREISSRVISFKDSKEKNYIYFNAVPRTSSLIEELGQIEYIFSDKTGTLTCNIMEFRKCAINGISYGKGLTEIKRNILKKKNLEIPVEPTMKFKKKTPHVNIIDNDIINHLKDPNHFNHVNLINFFLHLAINHAVICEKDKEGVTTYSSSSPDEEALVNAAKHFDITFLYRREGKYGISIFGKIYEIDTLATIEFTSKRKMSSVICRIPVINPDYNHPTDAKSSNMDKKKNNMDDHLVVGKNEEKEETVDLNVYPPKKEAHSKLNNNNNNNNNNNIRIDNLYDDKNNFNIIYNHNEGRTPEVITCKNSKNSKIMLFCKGAGSIILKKLAKRTDVDEITIEHMETYADEGLRTLCIAQRELSEESFAEWYHLYKEASLSIKDREEKLESVAEYIENDLILQGITGIEDKLQEGVSSTIEDLRMAGIHIWMLTGDKIETAMNIGIAANLIDNYSEQFIYTEEYIESEEALIKKIDDDILMVEKSLNIPHYNFDDENNNVEDEKRKTFFRNNFIKNFFCAKNKSGLLLNPDKYNMLINTLNYVLVVDGSVIDLLLSEKMERKFFYLADKCSSVICGRVSPYQKGAIVSSANRLLNKITLAIGDGANDRNMINTANIGIGIRGQEGVQAFNSSDYGISQFRFLKNLLLVHGRLSYRRISKLVVYMFYKNMVLIFPLFIFGSISLYSGQKIYFEFLLHLFNVLFTAIPVVIHAVLDQDISLNTAMEKPNLYKLGIHHYYFNIRTFISWVMNSLFHGSVVFLIPLYFLSYYNIPTSDGIPYDIWTVGCATYFLTVLIVNFKILFETYYLNILPISGIALSIFSFVLLVTAFSFMCVGSIHLLGTIVYLVQSLRFWLVVILGLFTALLRDYVFKVYKRNFNPEIYHLLLDQENAKIGMNDVIDQLKLNEFDKDDDIRIEKSKSLGYAFSEADPACIQLIRKQDNMI</sequence>
<feature type="binding site" evidence="13">
    <location>
        <position position="934"/>
    </location>
    <ligand>
        <name>ATP</name>
        <dbReference type="ChEBI" id="CHEBI:30616"/>
    </ligand>
</feature>
<feature type="binding site" evidence="13">
    <location>
        <position position="661"/>
    </location>
    <ligand>
        <name>ATP</name>
        <dbReference type="ChEBI" id="CHEBI:30616"/>
    </ligand>
</feature>
<dbReference type="SUPFAM" id="SSF56784">
    <property type="entry name" value="HAD-like"/>
    <property type="match status" value="1"/>
</dbReference>
<dbReference type="InterPro" id="IPR008250">
    <property type="entry name" value="ATPase_P-typ_transduc_dom_A_sf"/>
</dbReference>
<dbReference type="Pfam" id="PF16209">
    <property type="entry name" value="PhoLip_ATPase_N"/>
    <property type="match status" value="1"/>
</dbReference>
<dbReference type="SUPFAM" id="SSF81665">
    <property type="entry name" value="Calcium ATPase, transmembrane domain M"/>
    <property type="match status" value="1"/>
</dbReference>
<dbReference type="InterPro" id="IPR023299">
    <property type="entry name" value="ATPase_P-typ_cyto_dom_N"/>
</dbReference>
<feature type="domain" description="P-type ATPase C-terminal" evidence="18">
    <location>
        <begin position="1243"/>
        <end position="1492"/>
    </location>
</feature>
<dbReference type="GO" id="GO:0005524">
    <property type="term" value="F:ATP binding"/>
    <property type="evidence" value="ECO:0007669"/>
    <property type="project" value="UniProtKB-UniRule"/>
</dbReference>
<reference evidence="19 20" key="1">
    <citation type="submission" date="2013-02" db="EMBL/GenBank/DDBJ databases">
        <title>The Genome Annotation of Plasmodium falciparum Tanzania (2000708).</title>
        <authorList>
            <consortium name="The Broad Institute Genome Sequencing Platform"/>
            <consortium name="The Broad Institute Genome Sequencing Center for Infectious Disease"/>
            <person name="Neafsey D."/>
            <person name="Hoffman S."/>
            <person name="Volkman S."/>
            <person name="Rosenthal P."/>
            <person name="Walker B."/>
            <person name="Young S.K."/>
            <person name="Zeng Q."/>
            <person name="Gargeya S."/>
            <person name="Fitzgerald M."/>
            <person name="Haas B."/>
            <person name="Abouelleil A."/>
            <person name="Allen A.W."/>
            <person name="Alvarado L."/>
            <person name="Arachchi H.M."/>
            <person name="Berlin A.M."/>
            <person name="Chapman S.B."/>
            <person name="Gainer-Dewar J."/>
            <person name="Goldberg J."/>
            <person name="Griggs A."/>
            <person name="Gujja S."/>
            <person name="Hansen M."/>
            <person name="Howarth C."/>
            <person name="Imamovic A."/>
            <person name="Ireland A."/>
            <person name="Larimer J."/>
            <person name="McCowan C."/>
            <person name="Murphy C."/>
            <person name="Pearson M."/>
            <person name="Poon T.W."/>
            <person name="Priest M."/>
            <person name="Roberts A."/>
            <person name="Saif S."/>
            <person name="Shea T."/>
            <person name="Sisk P."/>
            <person name="Sykes S."/>
            <person name="Wortman J."/>
            <person name="Nusbaum C."/>
            <person name="Birren B."/>
        </authorList>
    </citation>
    <scope>NUCLEOTIDE SEQUENCE [LARGE SCALE GENOMIC DNA]</scope>
    <source>
        <strain evidence="20">Tanzania (2000708)</strain>
    </source>
</reference>
<dbReference type="Gene3D" id="2.70.150.10">
    <property type="entry name" value="Calcium-transporting ATPase, cytoplasmic transduction domain A"/>
    <property type="match status" value="1"/>
</dbReference>
<evidence type="ECO:0000256" key="4">
    <source>
        <dbReference type="ARBA" id="ARBA00022723"/>
    </source>
</evidence>
<dbReference type="SUPFAM" id="SSF81660">
    <property type="entry name" value="Metal cation-transporting ATPase, ATP-binding domain N"/>
    <property type="match status" value="1"/>
</dbReference>
<feature type="binding site" evidence="13">
    <location>
        <position position="1049"/>
    </location>
    <ligand>
        <name>ATP</name>
        <dbReference type="ChEBI" id="CHEBI:30616"/>
    </ligand>
</feature>
<dbReference type="InterPro" id="IPR032631">
    <property type="entry name" value="P-type_ATPase_N"/>
</dbReference>
<feature type="binding site" evidence="14">
    <location>
        <position position="660"/>
    </location>
    <ligand>
        <name>Mg(2+)</name>
        <dbReference type="ChEBI" id="CHEBI:18420"/>
    </ligand>
</feature>
<comment type="cofactor">
    <cofactor evidence="14">
        <name>Mg(2+)</name>
        <dbReference type="ChEBI" id="CHEBI:18420"/>
    </cofactor>
</comment>
<evidence type="ECO:0000256" key="6">
    <source>
        <dbReference type="ARBA" id="ARBA00022840"/>
    </source>
</evidence>
<feature type="binding site" evidence="14">
    <location>
        <position position="1220"/>
    </location>
    <ligand>
        <name>Mg(2+)</name>
        <dbReference type="ChEBI" id="CHEBI:18420"/>
    </ligand>
</feature>